<dbReference type="EMBL" id="SSFD01000034">
    <property type="protein sequence ID" value="TXH91523.1"/>
    <property type="molecule type" value="Genomic_DNA"/>
</dbReference>
<dbReference type="AlphaFoldDB" id="A0A5C7T6E5"/>
<dbReference type="InterPro" id="IPR036188">
    <property type="entry name" value="FAD/NAD-bd_sf"/>
</dbReference>
<comment type="similarity">
    <text evidence="1">Belongs to the NADH dehydrogenase family.</text>
</comment>
<proteinExistence type="inferred from homology"/>
<dbReference type="PRINTS" id="PR00368">
    <property type="entry name" value="FADPNR"/>
</dbReference>
<dbReference type="PRINTS" id="PR00411">
    <property type="entry name" value="PNDRDTASEI"/>
</dbReference>
<keyword evidence="5" id="KW-0520">NAD</keyword>
<organism evidence="7 8">
    <name type="scientific">Thauera aminoaromatica</name>
    <dbReference type="NCBI Taxonomy" id="164330"/>
    <lineage>
        <taxon>Bacteria</taxon>
        <taxon>Pseudomonadati</taxon>
        <taxon>Pseudomonadota</taxon>
        <taxon>Betaproteobacteria</taxon>
        <taxon>Rhodocyclales</taxon>
        <taxon>Zoogloeaceae</taxon>
        <taxon>Thauera</taxon>
    </lineage>
</organism>
<dbReference type="SUPFAM" id="SSF51905">
    <property type="entry name" value="FAD/NAD(P)-binding domain"/>
    <property type="match status" value="1"/>
</dbReference>
<name>A0A5C7T6E5_THASP</name>
<feature type="domain" description="FAD/NAD(P)-binding" evidence="6">
    <location>
        <begin position="13"/>
        <end position="348"/>
    </location>
</feature>
<evidence type="ECO:0000259" key="6">
    <source>
        <dbReference type="Pfam" id="PF07992"/>
    </source>
</evidence>
<sequence length="444" mass="49126">MRIEKTTAGTPHRIVIVGGGAGGLELATRLGRKFGRGGRVEVTLVDSKRTHVWKPKLHEIAAGSMDIGDHEVPYLAQAHWHGFRFRIGQMIGLDRSRREIHVAPFVDEDGKEVTPARSFPYDTLVIAVGSLSNDFGTPGVREHALKLETVADARRFHVRMVNACVRAHAQRSPLRPGQLHVAIIGAGATGVELAAELHHTTREVVAYGLDRVDAEKDVRLTLIEAAPRVLPALPERLSRSTERLLRKLGVEVNTDARVAEVLPDGVRLADGRVLPAELVVWAAGVKAPDFLTRLDGLETNRINQLVVRQTLQSSVDDDIFAMGDCAACPWPEKDGFVPPRAQAAHQQASHLYTQLQRRLAGKPVQDYRYRDFGSLVSLGEFSTVGNMMGGLARGDLFIEGWFARLMYASLYKMHELALHGWVKVTLDTLARMITRRTEPHVKLH</sequence>
<evidence type="ECO:0000256" key="1">
    <source>
        <dbReference type="ARBA" id="ARBA00005272"/>
    </source>
</evidence>
<dbReference type="RefSeq" id="WP_043745035.1">
    <property type="nucleotide sequence ID" value="NZ_JAKLLK010000050.1"/>
</dbReference>
<dbReference type="Pfam" id="PF07992">
    <property type="entry name" value="Pyr_redox_2"/>
    <property type="match status" value="1"/>
</dbReference>
<dbReference type="PANTHER" id="PTHR43706">
    <property type="entry name" value="NADH DEHYDROGENASE"/>
    <property type="match status" value="1"/>
</dbReference>
<keyword evidence="4" id="KW-0560">Oxidoreductase</keyword>
<reference evidence="7 8" key="1">
    <citation type="submission" date="2018-09" db="EMBL/GenBank/DDBJ databases">
        <title>Metagenome Assembled Genomes from an Advanced Water Purification Facility.</title>
        <authorList>
            <person name="Stamps B.W."/>
            <person name="Spear J.R."/>
        </authorList>
    </citation>
    <scope>NUCLEOTIDE SEQUENCE [LARGE SCALE GENOMIC DNA]</scope>
    <source>
        <strain evidence="7">Bin_27_1</strain>
    </source>
</reference>
<dbReference type="GO" id="GO:0008137">
    <property type="term" value="F:NADH dehydrogenase (ubiquinone) activity"/>
    <property type="evidence" value="ECO:0007669"/>
    <property type="project" value="TreeGrafter"/>
</dbReference>
<keyword evidence="2" id="KW-0285">Flavoprotein</keyword>
<accession>A0A5C7T6E5</accession>
<evidence type="ECO:0000256" key="3">
    <source>
        <dbReference type="ARBA" id="ARBA00022827"/>
    </source>
</evidence>
<protein>
    <submittedName>
        <fullName evidence="7">NAD(P)/FAD-dependent oxidoreductase</fullName>
    </submittedName>
</protein>
<evidence type="ECO:0000256" key="2">
    <source>
        <dbReference type="ARBA" id="ARBA00022630"/>
    </source>
</evidence>
<dbReference type="Gene3D" id="3.50.50.100">
    <property type="match status" value="1"/>
</dbReference>
<dbReference type="GO" id="GO:0003954">
    <property type="term" value="F:NADH dehydrogenase activity"/>
    <property type="evidence" value="ECO:0007669"/>
    <property type="project" value="InterPro"/>
</dbReference>
<evidence type="ECO:0000256" key="5">
    <source>
        <dbReference type="ARBA" id="ARBA00023027"/>
    </source>
</evidence>
<comment type="caution">
    <text evidence="7">The sequence shown here is derived from an EMBL/GenBank/DDBJ whole genome shotgun (WGS) entry which is preliminary data.</text>
</comment>
<dbReference type="PANTHER" id="PTHR43706:SF9">
    <property type="entry name" value="TYPE II NADH:QUINONE OXIDOREDUCTASE"/>
    <property type="match status" value="1"/>
</dbReference>
<evidence type="ECO:0000256" key="4">
    <source>
        <dbReference type="ARBA" id="ARBA00023002"/>
    </source>
</evidence>
<gene>
    <name evidence="7" type="ORF">E6Q80_02480</name>
</gene>
<evidence type="ECO:0000313" key="7">
    <source>
        <dbReference type="EMBL" id="TXH91523.1"/>
    </source>
</evidence>
<dbReference type="InterPro" id="IPR045024">
    <property type="entry name" value="NDH-2"/>
</dbReference>
<dbReference type="InterPro" id="IPR023753">
    <property type="entry name" value="FAD/NAD-binding_dom"/>
</dbReference>
<keyword evidence="3" id="KW-0274">FAD</keyword>
<dbReference type="Proteomes" id="UP000321192">
    <property type="component" value="Unassembled WGS sequence"/>
</dbReference>
<evidence type="ECO:0000313" key="8">
    <source>
        <dbReference type="Proteomes" id="UP000321192"/>
    </source>
</evidence>